<dbReference type="Pfam" id="PF08084">
    <property type="entry name" value="PROCT"/>
    <property type="match status" value="1"/>
</dbReference>
<dbReference type="AlphaFoldDB" id="M5BPP4"/>
<dbReference type="GO" id="GO:0005682">
    <property type="term" value="C:U5 snRNP"/>
    <property type="evidence" value="ECO:0007669"/>
    <property type="project" value="TreeGrafter"/>
</dbReference>
<dbReference type="GO" id="GO:0000244">
    <property type="term" value="P:spliceosomal tri-snRNP complex assembly"/>
    <property type="evidence" value="ECO:0007669"/>
    <property type="project" value="TreeGrafter"/>
</dbReference>
<dbReference type="GO" id="GO:0071013">
    <property type="term" value="C:catalytic step 2 spliceosome"/>
    <property type="evidence" value="ECO:0007669"/>
    <property type="project" value="TreeGrafter"/>
</dbReference>
<dbReference type="GO" id="GO:0017070">
    <property type="term" value="F:U6 snRNA binding"/>
    <property type="evidence" value="ECO:0007669"/>
    <property type="project" value="TreeGrafter"/>
</dbReference>
<sequence>MADHPEWSSHSICLSCSFTPGSVSLSAHQLTVAGFEWGRKNQDSGVNPQGFNPNMSERVQLLLSDRILGMTLTPEGRVWNYGVGLAQMWTANLPYHIVLDTPLPFWAEQHRPNAFLSFANLETGDDTADVENSFA</sequence>
<evidence type="ECO:0000259" key="1">
    <source>
        <dbReference type="Pfam" id="PF08084"/>
    </source>
</evidence>
<evidence type="ECO:0000313" key="3">
    <source>
        <dbReference type="Proteomes" id="UP000012065"/>
    </source>
</evidence>
<dbReference type="EMBL" id="CAOJ01004158">
    <property type="protein sequence ID" value="CCO29056.1"/>
    <property type="molecule type" value="Genomic_DNA"/>
</dbReference>
<dbReference type="GO" id="GO:0030623">
    <property type="term" value="F:U5 snRNA binding"/>
    <property type="evidence" value="ECO:0007669"/>
    <property type="project" value="TreeGrafter"/>
</dbReference>
<dbReference type="GO" id="GO:0097157">
    <property type="term" value="F:pre-mRNA intronic binding"/>
    <property type="evidence" value="ECO:0007669"/>
    <property type="project" value="TreeGrafter"/>
</dbReference>
<name>M5BPP4_THACB</name>
<dbReference type="HOGENOM" id="CLU_156056_0_0_1"/>
<comment type="caution">
    <text evidence="2">The sequence shown here is derived from an EMBL/GenBank/DDBJ whole genome shotgun (WGS) entry which is preliminary data.</text>
</comment>
<dbReference type="GO" id="GO:0030620">
    <property type="term" value="F:U2 snRNA binding"/>
    <property type="evidence" value="ECO:0007669"/>
    <property type="project" value="TreeGrafter"/>
</dbReference>
<dbReference type="PANTHER" id="PTHR11140:SF0">
    <property type="entry name" value="PRE-MRNA-PROCESSING-SPLICING FACTOR 8"/>
    <property type="match status" value="1"/>
</dbReference>
<dbReference type="InterPro" id="IPR012984">
    <property type="entry name" value="PROCT"/>
</dbReference>
<reference evidence="2 3" key="1">
    <citation type="journal article" date="2013" name="J. Biotechnol.">
        <title>Establishment and interpretation of the genome sequence of the phytopathogenic fungus Rhizoctonia solani AG1-IB isolate 7/3/14.</title>
        <authorList>
            <person name="Wibberg D.W."/>
            <person name="Jelonek L.J."/>
            <person name="Rupp O.R."/>
            <person name="Hennig M.H."/>
            <person name="Eikmeyer F.E."/>
            <person name="Goesmann A.G."/>
            <person name="Hartmann A.H."/>
            <person name="Borriss R.B."/>
            <person name="Grosch R.G."/>
            <person name="Puehler A.P."/>
            <person name="Schlueter A.S."/>
        </authorList>
    </citation>
    <scope>NUCLEOTIDE SEQUENCE [LARGE SCALE GENOMIC DNA]</scope>
    <source>
        <strain evidence="3">AG1-IB / isolate 7/3/14</strain>
    </source>
</reference>
<dbReference type="Gene3D" id="3.40.140.10">
    <property type="entry name" value="Cytidine Deaminase, domain 2"/>
    <property type="match status" value="1"/>
</dbReference>
<dbReference type="PANTHER" id="PTHR11140">
    <property type="entry name" value="PRE-MRNA SPLICING FACTOR PRP8"/>
    <property type="match status" value="1"/>
</dbReference>
<evidence type="ECO:0000313" key="2">
    <source>
        <dbReference type="EMBL" id="CCO29056.1"/>
    </source>
</evidence>
<organism evidence="2 3">
    <name type="scientific">Thanatephorus cucumeris (strain AG1-IB / isolate 7/3/14)</name>
    <name type="common">Lettuce bottom rot fungus</name>
    <name type="synonym">Rhizoctonia solani</name>
    <dbReference type="NCBI Taxonomy" id="1108050"/>
    <lineage>
        <taxon>Eukaryota</taxon>
        <taxon>Fungi</taxon>
        <taxon>Dikarya</taxon>
        <taxon>Basidiomycota</taxon>
        <taxon>Agaricomycotina</taxon>
        <taxon>Agaricomycetes</taxon>
        <taxon>Cantharellales</taxon>
        <taxon>Ceratobasidiaceae</taxon>
        <taxon>Rhizoctonia</taxon>
        <taxon>Rhizoctonia solani AG-1</taxon>
    </lineage>
</organism>
<feature type="domain" description="PROCT" evidence="1">
    <location>
        <begin position="12"/>
        <end position="132"/>
    </location>
</feature>
<proteinExistence type="predicted"/>
<dbReference type="InterPro" id="IPR027652">
    <property type="entry name" value="PRP8"/>
</dbReference>
<protein>
    <submittedName>
        <fullName evidence="2">PRPF8 protein</fullName>
    </submittedName>
</protein>
<accession>M5BPP4</accession>
<gene>
    <name evidence="2" type="primary">PRPF8</name>
    <name evidence="2" type="ORF">BN14_03058</name>
</gene>
<dbReference type="Proteomes" id="UP000012065">
    <property type="component" value="Unassembled WGS sequence"/>
</dbReference>
<dbReference type="GO" id="GO:0030619">
    <property type="term" value="F:U1 snRNA binding"/>
    <property type="evidence" value="ECO:0007669"/>
    <property type="project" value="TreeGrafter"/>
</dbReference>